<organism evidence="2 3">
    <name type="scientific">Mugilogobius chulae</name>
    <name type="common">yellowstripe goby</name>
    <dbReference type="NCBI Taxonomy" id="88201"/>
    <lineage>
        <taxon>Eukaryota</taxon>
        <taxon>Metazoa</taxon>
        <taxon>Chordata</taxon>
        <taxon>Craniata</taxon>
        <taxon>Vertebrata</taxon>
        <taxon>Euteleostomi</taxon>
        <taxon>Actinopterygii</taxon>
        <taxon>Neopterygii</taxon>
        <taxon>Teleostei</taxon>
        <taxon>Neoteleostei</taxon>
        <taxon>Acanthomorphata</taxon>
        <taxon>Gobiaria</taxon>
        <taxon>Gobiiformes</taxon>
        <taxon>Gobioidei</taxon>
        <taxon>Gobiidae</taxon>
        <taxon>Gobionellinae</taxon>
        <taxon>Mugilogobius</taxon>
    </lineage>
</organism>
<reference evidence="3" key="1">
    <citation type="submission" date="2024-04" db="EMBL/GenBank/DDBJ databases">
        <title>Salinicola lusitanus LLJ914,a marine bacterium isolated from the Okinawa Trough.</title>
        <authorList>
            <person name="Li J."/>
        </authorList>
    </citation>
    <scope>NUCLEOTIDE SEQUENCE [LARGE SCALE GENOMIC DNA]</scope>
</reference>
<proteinExistence type="predicted"/>
<gene>
    <name evidence="2" type="ORF">WMY93_032039</name>
</gene>
<evidence type="ECO:0000313" key="2">
    <source>
        <dbReference type="EMBL" id="KAK7877253.1"/>
    </source>
</evidence>
<protein>
    <submittedName>
        <fullName evidence="2">Uncharacterized protein</fullName>
    </submittedName>
</protein>
<keyword evidence="3" id="KW-1185">Reference proteome</keyword>
<evidence type="ECO:0000313" key="3">
    <source>
        <dbReference type="Proteomes" id="UP001460270"/>
    </source>
</evidence>
<accession>A0AAW0MCQ4</accession>
<sequence length="102" mass="11976">MEGVIMWVGLSEQESFESGFEKWERVRVAQVRREGVPELGSRATEGSDPMVTRRADGTESWREEEERREREGVEMRRSASHLHLSAWLYIYPTRDDPRSPPR</sequence>
<feature type="region of interest" description="Disordered" evidence="1">
    <location>
        <begin position="37"/>
        <end position="75"/>
    </location>
</feature>
<dbReference type="EMBL" id="JBBPFD010000708">
    <property type="protein sequence ID" value="KAK7877253.1"/>
    <property type="molecule type" value="Genomic_DNA"/>
</dbReference>
<name>A0AAW0MCQ4_9GOBI</name>
<evidence type="ECO:0000256" key="1">
    <source>
        <dbReference type="SAM" id="MobiDB-lite"/>
    </source>
</evidence>
<feature type="compositionally biased region" description="Basic and acidic residues" evidence="1">
    <location>
        <begin position="51"/>
        <end position="75"/>
    </location>
</feature>
<dbReference type="AlphaFoldDB" id="A0AAW0MCQ4"/>
<dbReference type="Proteomes" id="UP001460270">
    <property type="component" value="Unassembled WGS sequence"/>
</dbReference>
<comment type="caution">
    <text evidence="2">The sequence shown here is derived from an EMBL/GenBank/DDBJ whole genome shotgun (WGS) entry which is preliminary data.</text>
</comment>